<feature type="binding site" evidence="3">
    <location>
        <position position="7"/>
    </location>
    <ligand>
        <name>a divalent metal cation</name>
        <dbReference type="ChEBI" id="CHEBI:60240"/>
        <label>1</label>
    </ligand>
</feature>
<organism evidence="4 5">
    <name type="scientific">Candidatus Phytoplasma pini</name>
    <dbReference type="NCBI Taxonomy" id="267362"/>
    <lineage>
        <taxon>Bacteria</taxon>
        <taxon>Bacillati</taxon>
        <taxon>Mycoplasmatota</taxon>
        <taxon>Mollicutes</taxon>
        <taxon>Acholeplasmatales</taxon>
        <taxon>Acholeplasmataceae</taxon>
        <taxon>Candidatus Phytoplasma</taxon>
    </lineage>
</organism>
<dbReference type="RefSeq" id="WP_144658372.1">
    <property type="nucleotide sequence ID" value="NZ_VIAE01000004.1"/>
</dbReference>
<dbReference type="PANTHER" id="PTHR46124">
    <property type="entry name" value="D-AMINOACYL-TRNA DEACYLASE"/>
    <property type="match status" value="1"/>
</dbReference>
<evidence type="ECO:0000313" key="4">
    <source>
        <dbReference type="EMBL" id="TVY12276.1"/>
    </source>
</evidence>
<dbReference type="InterPro" id="IPR015991">
    <property type="entry name" value="TatD/YcfH-like"/>
</dbReference>
<dbReference type="GO" id="GO:0005829">
    <property type="term" value="C:cytosol"/>
    <property type="evidence" value="ECO:0007669"/>
    <property type="project" value="TreeGrafter"/>
</dbReference>
<dbReference type="NCBIfam" id="TIGR00010">
    <property type="entry name" value="YchF/TatD family DNA exonuclease"/>
    <property type="match status" value="1"/>
</dbReference>
<name>A0A559KJG8_9MOLU</name>
<dbReference type="InterPro" id="IPR032466">
    <property type="entry name" value="Metal_Hydrolase"/>
</dbReference>
<feature type="binding site" evidence="3">
    <location>
        <position position="9"/>
    </location>
    <ligand>
        <name>a divalent metal cation</name>
        <dbReference type="ChEBI" id="CHEBI:60240"/>
        <label>1</label>
    </ligand>
</feature>
<dbReference type="OrthoDB" id="9810005at2"/>
<dbReference type="Gene3D" id="3.20.20.140">
    <property type="entry name" value="Metal-dependent hydrolases"/>
    <property type="match status" value="1"/>
</dbReference>
<dbReference type="EMBL" id="VIAE01000004">
    <property type="protein sequence ID" value="TVY12276.1"/>
    <property type="molecule type" value="Genomic_DNA"/>
</dbReference>
<dbReference type="CDD" id="cd01310">
    <property type="entry name" value="TatD_DNAse"/>
    <property type="match status" value="1"/>
</dbReference>
<keyword evidence="5" id="KW-1185">Reference proteome</keyword>
<evidence type="ECO:0000313" key="5">
    <source>
        <dbReference type="Proteomes" id="UP000320078"/>
    </source>
</evidence>
<dbReference type="Proteomes" id="UP000320078">
    <property type="component" value="Unassembled WGS sequence"/>
</dbReference>
<feature type="binding site" evidence="3">
    <location>
        <position position="92"/>
    </location>
    <ligand>
        <name>a divalent metal cation</name>
        <dbReference type="ChEBI" id="CHEBI:60240"/>
        <label>1</label>
    </ligand>
</feature>
<dbReference type="PROSITE" id="PS01137">
    <property type="entry name" value="TATD_1"/>
    <property type="match status" value="1"/>
</dbReference>
<keyword evidence="2" id="KW-0378">Hydrolase</keyword>
<dbReference type="PIRSF" id="PIRSF005902">
    <property type="entry name" value="DNase_TatD"/>
    <property type="match status" value="1"/>
</dbReference>
<gene>
    <name evidence="4" type="primary">tatD</name>
    <name evidence="4" type="ORF">MDPP_00223</name>
</gene>
<protein>
    <submittedName>
        <fullName evidence="4">Mg-dependent DNase</fullName>
    </submittedName>
</protein>
<accession>A0A559KJG8</accession>
<dbReference type="Pfam" id="PF01026">
    <property type="entry name" value="TatD_DNase"/>
    <property type="match status" value="1"/>
</dbReference>
<keyword evidence="1 3" id="KW-0479">Metal-binding</keyword>
<dbReference type="AlphaFoldDB" id="A0A559KJG8"/>
<dbReference type="PANTHER" id="PTHR46124:SF4">
    <property type="entry name" value="HYDROLASE TATD"/>
    <property type="match status" value="1"/>
</dbReference>
<dbReference type="GO" id="GO:0016788">
    <property type="term" value="F:hydrolase activity, acting on ester bonds"/>
    <property type="evidence" value="ECO:0007669"/>
    <property type="project" value="InterPro"/>
</dbReference>
<feature type="binding site" evidence="3">
    <location>
        <position position="152"/>
    </location>
    <ligand>
        <name>a divalent metal cation</name>
        <dbReference type="ChEBI" id="CHEBI:60240"/>
        <label>2</label>
    </ligand>
</feature>
<sequence length="257" mass="29471">MLLIDTHAHLNLKIFDKDLNNVIQRAFSNNVKYFIVPGLDQKTNIKAIELASKHSFIKVAVGIHPCYWQNENPLNIEKYLKKKNSQIIAIGEIGLDLCHEKDSLNIQKKNLEIQINLALKYNLPLILHARQSFEELYQILLPYKNRLRGVFHCLVTSFEEAKKAIELGFYIGIGGIITYEKALEAHKIAKYIPLENIFLETDSPFLTPYPIEKSKRNEPAFIKIIAEKIASLRNITLEKVAQQTTSNVQKLFSLDIS</sequence>
<evidence type="ECO:0000256" key="2">
    <source>
        <dbReference type="ARBA" id="ARBA00022801"/>
    </source>
</evidence>
<dbReference type="InterPro" id="IPR001130">
    <property type="entry name" value="TatD-like"/>
</dbReference>
<dbReference type="InterPro" id="IPR018228">
    <property type="entry name" value="DNase_TatD-rel_CS"/>
</dbReference>
<feature type="binding site" evidence="3">
    <location>
        <position position="202"/>
    </location>
    <ligand>
        <name>a divalent metal cation</name>
        <dbReference type="ChEBI" id="CHEBI:60240"/>
        <label>1</label>
    </ligand>
</feature>
<feature type="binding site" evidence="3">
    <location>
        <position position="128"/>
    </location>
    <ligand>
        <name>a divalent metal cation</name>
        <dbReference type="ChEBI" id="CHEBI:60240"/>
        <label>2</label>
    </ligand>
</feature>
<dbReference type="GO" id="GO:0004536">
    <property type="term" value="F:DNA nuclease activity"/>
    <property type="evidence" value="ECO:0007669"/>
    <property type="project" value="InterPro"/>
</dbReference>
<dbReference type="FunFam" id="3.20.20.140:FF:000005">
    <property type="entry name" value="TatD family hydrolase"/>
    <property type="match status" value="1"/>
</dbReference>
<proteinExistence type="predicted"/>
<evidence type="ECO:0000256" key="3">
    <source>
        <dbReference type="PIRSR" id="PIRSR005902-1"/>
    </source>
</evidence>
<evidence type="ECO:0000256" key="1">
    <source>
        <dbReference type="ARBA" id="ARBA00022723"/>
    </source>
</evidence>
<dbReference type="GO" id="GO:0046872">
    <property type="term" value="F:metal ion binding"/>
    <property type="evidence" value="ECO:0007669"/>
    <property type="project" value="UniProtKB-KW"/>
</dbReference>
<reference evidence="4 5" key="1">
    <citation type="submission" date="2019-06" db="EMBL/GenBank/DDBJ databases">
        <title>Draft Genome Sequence of Candidatus Phytoplasma pini-Related Strain MDPP: A Resource for Comparative Genomics of Gymnosperm-infecting Phytoplasmas.</title>
        <authorList>
            <person name="Cai W."/>
            <person name="Costanzo S."/>
            <person name="Shao J."/>
            <person name="Zhao Y."/>
            <person name="Davis R."/>
        </authorList>
    </citation>
    <scope>NUCLEOTIDE SEQUENCE [LARGE SCALE GENOMIC DNA]</scope>
    <source>
        <strain evidence="4 5">MDPP</strain>
    </source>
</reference>
<comment type="caution">
    <text evidence="4">The sequence shown here is derived from an EMBL/GenBank/DDBJ whole genome shotgun (WGS) entry which is preliminary data.</text>
</comment>
<dbReference type="SUPFAM" id="SSF51556">
    <property type="entry name" value="Metallo-dependent hydrolases"/>
    <property type="match status" value="1"/>
</dbReference>